<dbReference type="RefSeq" id="XP_046077010.1">
    <property type="nucleotide sequence ID" value="XM_046213638.1"/>
</dbReference>
<dbReference type="GeneID" id="70243925"/>
<gene>
    <name evidence="1" type="ORF">BGW36DRAFT_355375</name>
</gene>
<organism evidence="1 2">
    <name type="scientific">Talaromyces proteolyticus</name>
    <dbReference type="NCBI Taxonomy" id="1131652"/>
    <lineage>
        <taxon>Eukaryota</taxon>
        <taxon>Fungi</taxon>
        <taxon>Dikarya</taxon>
        <taxon>Ascomycota</taxon>
        <taxon>Pezizomycotina</taxon>
        <taxon>Eurotiomycetes</taxon>
        <taxon>Eurotiomycetidae</taxon>
        <taxon>Eurotiales</taxon>
        <taxon>Trichocomaceae</taxon>
        <taxon>Talaromyces</taxon>
        <taxon>Talaromyces sect. Bacilispori</taxon>
    </lineage>
</organism>
<comment type="caution">
    <text evidence="1">The sequence shown here is derived from an EMBL/GenBank/DDBJ whole genome shotgun (WGS) entry which is preliminary data.</text>
</comment>
<protein>
    <submittedName>
        <fullName evidence="1">Uncharacterized protein</fullName>
    </submittedName>
</protein>
<dbReference type="EMBL" id="JAJTJA010000002">
    <property type="protein sequence ID" value="KAH8703992.1"/>
    <property type="molecule type" value="Genomic_DNA"/>
</dbReference>
<accession>A0AAD4L5L4</accession>
<keyword evidence="2" id="KW-1185">Reference proteome</keyword>
<evidence type="ECO:0000313" key="1">
    <source>
        <dbReference type="EMBL" id="KAH8703992.1"/>
    </source>
</evidence>
<evidence type="ECO:0000313" key="2">
    <source>
        <dbReference type="Proteomes" id="UP001201262"/>
    </source>
</evidence>
<sequence length="124" mass="13707">MSLSFDMSWNLDISGLPNFLLQFSNHSQYYTTDDGRPWASTYDGGTTSNANWNSSFLQPLQAKGTVVIRLGDCMATAGTTVLNVSDSADSFLIQDAYETGKDYMMRKPSQHQIVYPTICAMLGN</sequence>
<reference evidence="1" key="1">
    <citation type="submission" date="2021-12" db="EMBL/GenBank/DDBJ databases">
        <title>Convergent genome expansion in fungi linked to evolution of root-endophyte symbiosis.</title>
        <authorList>
            <consortium name="DOE Joint Genome Institute"/>
            <person name="Ke Y.-H."/>
            <person name="Bonito G."/>
            <person name="Liao H.-L."/>
            <person name="Looney B."/>
            <person name="Rojas-Flechas A."/>
            <person name="Nash J."/>
            <person name="Hameed K."/>
            <person name="Schadt C."/>
            <person name="Martin F."/>
            <person name="Crous P.W."/>
            <person name="Miettinen O."/>
            <person name="Magnuson J.K."/>
            <person name="Labbe J."/>
            <person name="Jacobson D."/>
            <person name="Doktycz M.J."/>
            <person name="Veneault-Fourrey C."/>
            <person name="Kuo A."/>
            <person name="Mondo S."/>
            <person name="Calhoun S."/>
            <person name="Riley R."/>
            <person name="Ohm R."/>
            <person name="LaButti K."/>
            <person name="Andreopoulos B."/>
            <person name="Pangilinan J."/>
            <person name="Nolan M."/>
            <person name="Tritt A."/>
            <person name="Clum A."/>
            <person name="Lipzen A."/>
            <person name="Daum C."/>
            <person name="Barry K."/>
            <person name="Grigoriev I.V."/>
            <person name="Vilgalys R."/>
        </authorList>
    </citation>
    <scope>NUCLEOTIDE SEQUENCE</scope>
    <source>
        <strain evidence="1">PMI_201</strain>
    </source>
</reference>
<name>A0AAD4L5L4_9EURO</name>
<proteinExistence type="predicted"/>
<dbReference type="AlphaFoldDB" id="A0AAD4L5L4"/>
<dbReference type="Proteomes" id="UP001201262">
    <property type="component" value="Unassembled WGS sequence"/>
</dbReference>